<name>A0ACC1I631_9FUNG</name>
<dbReference type="Proteomes" id="UP001150581">
    <property type="component" value="Unassembled WGS sequence"/>
</dbReference>
<accession>A0ACC1I631</accession>
<evidence type="ECO:0000313" key="2">
    <source>
        <dbReference type="Proteomes" id="UP001150581"/>
    </source>
</evidence>
<comment type="caution">
    <text evidence="1">The sequence shown here is derived from an EMBL/GenBank/DDBJ whole genome shotgun (WGS) entry which is preliminary data.</text>
</comment>
<organism evidence="1 2">
    <name type="scientific">Kickxella alabastrina</name>
    <dbReference type="NCBI Taxonomy" id="61397"/>
    <lineage>
        <taxon>Eukaryota</taxon>
        <taxon>Fungi</taxon>
        <taxon>Fungi incertae sedis</taxon>
        <taxon>Zoopagomycota</taxon>
        <taxon>Kickxellomycotina</taxon>
        <taxon>Kickxellomycetes</taxon>
        <taxon>Kickxellales</taxon>
        <taxon>Kickxellaceae</taxon>
        <taxon>Kickxella</taxon>
    </lineage>
</organism>
<gene>
    <name evidence="1" type="primary">ERC1_13</name>
    <name evidence="1" type="ORF">LPJ66_008531</name>
</gene>
<evidence type="ECO:0000313" key="1">
    <source>
        <dbReference type="EMBL" id="KAJ1888524.1"/>
    </source>
</evidence>
<proteinExistence type="predicted"/>
<sequence>MPATSTNDFYSRKTNRGFNRRTSMVIQVTPAAASTADSRHNLCNTPYSVSSYKSPMLTPTPTPAAMATPTQSRTYNPFDSNMTPPSPTAMSSHFSPRSMNRRQSIALQSSFSSHHMSMAPSPQLHPLPRPHTVYEYMANAPHSYLNSSIRSMSHAVASREAAAAAEEAALRELKDHRRSAAYERYPPLGSIFEGLPCSTGSVHLGSLDSARNSDYFQHSSLPLDADERDAAADFTGQRSMGSVVNHELITANGFDSGAQDGAVESRNGVRSLRGQGMSSASLASSVFSVSSISSSSSSGDSSYAYIFDSARRPLTTIESSSDLLETRHTAGTTRKVSGRSSSRNRNRSRSRIIGQPSFTANRHSADTFFLQSSATLFMMDSIAASTAGQMDSACLGDTERTPLLLPRNHRTSVAGSTFASFSDDTTQQTASIVTREVKVIFNTSSYILIGSLLQAIISMSQIASSGHLGRNELGGIGLAHMVVILTGYPVLFSVLSCLETCASQAYTSVQPQLVGAYFVQAMQVQWVMGLVLGALWFSAEPLLTHFMHGTNLEMVAMAAAYLRWYFVPFMLFGTLMCAKQLLFSQGVTYPLPYLTLLGTVVTLSAQYLLVFSPYFSLGVRGIALANGLSYLAMLLATFWVVRRHNVSRIWGGLRVRAPWKSFLRLMPPSLVLTVLSTGTSELITMAATQLGGSSLTIQAVISALSRMFMIAFSSIGVAALNRAGNLIGHRSVRGAKISSTVSLCLGLIFAFLGAFSILWSPETWIRIFTNDEQTVQGAKEILPVAIAGFAAQSLAFVCSQLLSAQGKQALAMRIKFVMLYVVGLPLGYYWAIASGYGLVGLWSAVAVGQTCTALVEAVVMLRTDWVRLVDYCTETIIMP</sequence>
<reference evidence="1" key="1">
    <citation type="submission" date="2022-07" db="EMBL/GenBank/DDBJ databases">
        <title>Phylogenomic reconstructions and comparative analyses of Kickxellomycotina fungi.</title>
        <authorList>
            <person name="Reynolds N.K."/>
            <person name="Stajich J.E."/>
            <person name="Barry K."/>
            <person name="Grigoriev I.V."/>
            <person name="Crous P."/>
            <person name="Smith M.E."/>
        </authorList>
    </citation>
    <scope>NUCLEOTIDE SEQUENCE</scope>
    <source>
        <strain evidence="1">Benny 63K</strain>
    </source>
</reference>
<protein>
    <submittedName>
        <fullName evidence="1">Ethionine resistance protein</fullName>
    </submittedName>
</protein>
<keyword evidence="2" id="KW-1185">Reference proteome</keyword>
<dbReference type="EMBL" id="JANBPG010001735">
    <property type="protein sequence ID" value="KAJ1888524.1"/>
    <property type="molecule type" value="Genomic_DNA"/>
</dbReference>